<organism evidence="1 2">
    <name type="scientific">Gymnopilus junonius</name>
    <name type="common">Spectacular rustgill mushroom</name>
    <name type="synonym">Gymnopilus spectabilis subsp. junonius</name>
    <dbReference type="NCBI Taxonomy" id="109634"/>
    <lineage>
        <taxon>Eukaryota</taxon>
        <taxon>Fungi</taxon>
        <taxon>Dikarya</taxon>
        <taxon>Basidiomycota</taxon>
        <taxon>Agaricomycotina</taxon>
        <taxon>Agaricomycetes</taxon>
        <taxon>Agaricomycetidae</taxon>
        <taxon>Agaricales</taxon>
        <taxon>Agaricineae</taxon>
        <taxon>Hymenogastraceae</taxon>
        <taxon>Gymnopilus</taxon>
    </lineage>
</organism>
<evidence type="ECO:0000313" key="1">
    <source>
        <dbReference type="EMBL" id="KAF8890261.1"/>
    </source>
</evidence>
<dbReference type="SUPFAM" id="SSF52047">
    <property type="entry name" value="RNI-like"/>
    <property type="match status" value="1"/>
</dbReference>
<reference evidence="1" key="1">
    <citation type="submission" date="2020-11" db="EMBL/GenBank/DDBJ databases">
        <authorList>
            <consortium name="DOE Joint Genome Institute"/>
            <person name="Ahrendt S."/>
            <person name="Riley R."/>
            <person name="Andreopoulos W."/>
            <person name="LaButti K."/>
            <person name="Pangilinan J."/>
            <person name="Ruiz-duenas F.J."/>
            <person name="Barrasa J.M."/>
            <person name="Sanchez-Garcia M."/>
            <person name="Camarero S."/>
            <person name="Miyauchi S."/>
            <person name="Serrano A."/>
            <person name="Linde D."/>
            <person name="Babiker R."/>
            <person name="Drula E."/>
            <person name="Ayuso-Fernandez I."/>
            <person name="Pacheco R."/>
            <person name="Padilla G."/>
            <person name="Ferreira P."/>
            <person name="Barriuso J."/>
            <person name="Kellner H."/>
            <person name="Castanera R."/>
            <person name="Alfaro M."/>
            <person name="Ramirez L."/>
            <person name="Pisabarro A.G."/>
            <person name="Kuo A."/>
            <person name="Tritt A."/>
            <person name="Lipzen A."/>
            <person name="He G."/>
            <person name="Yan M."/>
            <person name="Ng V."/>
            <person name="Cullen D."/>
            <person name="Martin F."/>
            <person name="Rosso M.-N."/>
            <person name="Henrissat B."/>
            <person name="Hibbett D."/>
            <person name="Martinez A.T."/>
            <person name="Grigoriev I.V."/>
        </authorList>
    </citation>
    <scope>NUCLEOTIDE SEQUENCE</scope>
    <source>
        <strain evidence="1">AH 44721</strain>
    </source>
</reference>
<dbReference type="AlphaFoldDB" id="A0A9P5NGQ9"/>
<comment type="caution">
    <text evidence="1">The sequence shown here is derived from an EMBL/GenBank/DDBJ whole genome shotgun (WGS) entry which is preliminary data.</text>
</comment>
<gene>
    <name evidence="1" type="ORF">CPB84DRAFT_1784928</name>
</gene>
<sequence length="426" mass="49157">MQRFPPETLGEIFYHCLPLDVLDRPQPDVTTAPMLLCQVCSHWRAVALTTPWLWESLYHAFRVSSALVPSTMLLGGGIHKRDLEFLKWWKSNMGGLAPKLRLEIRWFFVSFISSARYLDMDRGLACISREYFRHHFSLSKLSKGYIVLPGRCTIFRCSSLRRLFLDSAMIAERDLTSIGWSNLTHMILMNTVISHLAWLNSIRQCVNLEFGVFHIGGYDEHKDLPEPPVTELPKLRQLVVKWNPLDFGEPVFLFKNLYFPILTALRLESVLSVGALHEILDSTPSLQELHLSYRIPRDPDECSRAGWFPGPESSTTIDPLSRRVPHLRRLVLQVNLTWNNEYRDFDYLIDVIMRSPWLGLGRKGSAIEELALTADYSGSRHLLLNYFKTPILRNGVRITALENSPWWMDGDLSGQYVEDPFGYSRF</sequence>
<dbReference type="Gene3D" id="3.80.10.10">
    <property type="entry name" value="Ribonuclease Inhibitor"/>
    <property type="match status" value="1"/>
</dbReference>
<dbReference type="Proteomes" id="UP000724874">
    <property type="component" value="Unassembled WGS sequence"/>
</dbReference>
<name>A0A9P5NGQ9_GYMJU</name>
<keyword evidence="2" id="KW-1185">Reference proteome</keyword>
<accession>A0A9P5NGQ9</accession>
<dbReference type="OrthoDB" id="2269034at2759"/>
<evidence type="ECO:0008006" key="3">
    <source>
        <dbReference type="Google" id="ProtNLM"/>
    </source>
</evidence>
<dbReference type="EMBL" id="JADNYJ010000076">
    <property type="protein sequence ID" value="KAF8890261.1"/>
    <property type="molecule type" value="Genomic_DNA"/>
</dbReference>
<proteinExistence type="predicted"/>
<dbReference type="InterPro" id="IPR032675">
    <property type="entry name" value="LRR_dom_sf"/>
</dbReference>
<protein>
    <recommendedName>
        <fullName evidence="3">F-box domain-containing protein</fullName>
    </recommendedName>
</protein>
<evidence type="ECO:0000313" key="2">
    <source>
        <dbReference type="Proteomes" id="UP000724874"/>
    </source>
</evidence>